<protein>
    <submittedName>
        <fullName evidence="1">Uncharacterized protein</fullName>
    </submittedName>
</protein>
<evidence type="ECO:0000313" key="2">
    <source>
        <dbReference type="Proteomes" id="UP000319837"/>
    </source>
</evidence>
<dbReference type="RefSeq" id="WP_185763936.1">
    <property type="nucleotide sequence ID" value="NZ_RIBP01000001.1"/>
</dbReference>
<reference evidence="2" key="1">
    <citation type="submission" date="2018-10" db="EMBL/GenBank/DDBJ databases">
        <title>FDA dAtabase for Regulatory Grade micrObial Sequences (FDA-ARGOS): Supporting development and validation of Infectious Disease Dx tests.</title>
        <authorList>
            <person name="Minogue T."/>
            <person name="Wolcott M."/>
            <person name="Wasieloski L."/>
            <person name="Aguilar W."/>
            <person name="Moore D."/>
            <person name="Tallon L."/>
            <person name="Sadzewicz L."/>
            <person name="Sengamalay N."/>
            <person name="Ott S."/>
            <person name="Godinez A."/>
            <person name="Nagaraj S."/>
            <person name="Vavikolanu K."/>
            <person name="Vyas G."/>
            <person name="Nadendla S."/>
            <person name="George J."/>
            <person name="Sichtig H."/>
        </authorList>
    </citation>
    <scope>NUCLEOTIDE SEQUENCE [LARGE SCALE GENOMIC DNA]</scope>
    <source>
        <strain evidence="2">FDAARGOS_343</strain>
    </source>
</reference>
<organism evidence="1 2">
    <name type="scientific">Niallia circulans</name>
    <name type="common">Bacillus circulans</name>
    <dbReference type="NCBI Taxonomy" id="1397"/>
    <lineage>
        <taxon>Bacteria</taxon>
        <taxon>Bacillati</taxon>
        <taxon>Bacillota</taxon>
        <taxon>Bacilli</taxon>
        <taxon>Bacillales</taxon>
        <taxon>Bacillaceae</taxon>
        <taxon>Niallia</taxon>
    </lineage>
</organism>
<evidence type="ECO:0000313" key="1">
    <source>
        <dbReference type="EMBL" id="TRZ40548.1"/>
    </source>
</evidence>
<proteinExistence type="predicted"/>
<sequence length="104" mass="12144">MKLNLAMMKKENQNCLEEISLENRLLLISEMNINYIKYNLKNENPFRICTNNGIVELESAELINLILETHSTDDIRALVANIRKIKKRNMPIRHFFQTIATGLI</sequence>
<comment type="caution">
    <text evidence="1">The sequence shown here is derived from an EMBL/GenBank/DDBJ whole genome shotgun (WGS) entry which is preliminary data.</text>
</comment>
<dbReference type="AlphaFoldDB" id="A0A553SU98"/>
<gene>
    <name evidence="1" type="ORF">CEQ21_06500</name>
</gene>
<dbReference type="Proteomes" id="UP000319837">
    <property type="component" value="Unassembled WGS sequence"/>
</dbReference>
<name>A0A553SU98_NIACI</name>
<dbReference type="EMBL" id="RIBP01000001">
    <property type="protein sequence ID" value="TRZ40548.1"/>
    <property type="molecule type" value="Genomic_DNA"/>
</dbReference>
<accession>A0A553SU98</accession>